<keyword evidence="1" id="KW-0472">Membrane</keyword>
<comment type="caution">
    <text evidence="2">The sequence shown here is derived from an EMBL/GenBank/DDBJ whole genome shotgun (WGS) entry which is preliminary data.</text>
</comment>
<reference evidence="2" key="2">
    <citation type="journal article" date="2021" name="PeerJ">
        <title>Extensive microbial diversity within the chicken gut microbiome revealed by metagenomics and culture.</title>
        <authorList>
            <person name="Gilroy R."/>
            <person name="Ravi A."/>
            <person name="Getino M."/>
            <person name="Pursley I."/>
            <person name="Horton D.L."/>
            <person name="Alikhan N.F."/>
            <person name="Baker D."/>
            <person name="Gharbi K."/>
            <person name="Hall N."/>
            <person name="Watson M."/>
            <person name="Adriaenssens E.M."/>
            <person name="Foster-Nyarko E."/>
            <person name="Jarju S."/>
            <person name="Secka A."/>
            <person name="Antonio M."/>
            <person name="Oren A."/>
            <person name="Chaudhuri R.R."/>
            <person name="La Ragione R."/>
            <person name="Hildebrand F."/>
            <person name="Pallen M.J."/>
        </authorList>
    </citation>
    <scope>NUCLEOTIDE SEQUENCE</scope>
    <source>
        <strain evidence="2">ChiGjej1B1-22543</strain>
    </source>
</reference>
<evidence type="ECO:0000256" key="1">
    <source>
        <dbReference type="SAM" id="Phobius"/>
    </source>
</evidence>
<sequence length="160" mass="17451">MNGTILGILLGASLLGGGIAQPPIEASADYAASEFSSYNLSSYDINAIERFYALYKKYGLDKGKDGFSESIEAYEEIKDAYSKLSDDDLILLDTIPTDAGSTIGSNVATYFSFMQRLIKKQESYEMLLRKLPIFALGGVGVAGVGVYAYLKSKQKKRRAK</sequence>
<feature type="transmembrane region" description="Helical" evidence="1">
    <location>
        <begin position="131"/>
        <end position="150"/>
    </location>
</feature>
<proteinExistence type="predicted"/>
<evidence type="ECO:0000313" key="3">
    <source>
        <dbReference type="Proteomes" id="UP000824070"/>
    </source>
</evidence>
<keyword evidence="1" id="KW-0812">Transmembrane</keyword>
<name>A0A9D1LNY7_9FIRM</name>
<dbReference type="Proteomes" id="UP000824070">
    <property type="component" value="Unassembled WGS sequence"/>
</dbReference>
<keyword evidence="1" id="KW-1133">Transmembrane helix</keyword>
<dbReference type="EMBL" id="DVMV01000026">
    <property type="protein sequence ID" value="HIU45385.1"/>
    <property type="molecule type" value="Genomic_DNA"/>
</dbReference>
<evidence type="ECO:0000313" key="2">
    <source>
        <dbReference type="EMBL" id="HIU45385.1"/>
    </source>
</evidence>
<gene>
    <name evidence="2" type="ORF">IAC52_03715</name>
</gene>
<dbReference type="AlphaFoldDB" id="A0A9D1LNY7"/>
<accession>A0A9D1LNY7</accession>
<reference evidence="2" key="1">
    <citation type="submission" date="2020-10" db="EMBL/GenBank/DDBJ databases">
        <authorList>
            <person name="Gilroy R."/>
        </authorList>
    </citation>
    <scope>NUCLEOTIDE SEQUENCE</scope>
    <source>
        <strain evidence="2">ChiGjej1B1-22543</strain>
    </source>
</reference>
<organism evidence="2 3">
    <name type="scientific">Candidatus Alloenteromonas pullicola</name>
    <dbReference type="NCBI Taxonomy" id="2840784"/>
    <lineage>
        <taxon>Bacteria</taxon>
        <taxon>Bacillati</taxon>
        <taxon>Bacillota</taxon>
        <taxon>Bacillota incertae sedis</taxon>
        <taxon>Candidatus Alloenteromonas</taxon>
    </lineage>
</organism>
<protein>
    <submittedName>
        <fullName evidence="2">Uncharacterized protein</fullName>
    </submittedName>
</protein>